<keyword evidence="3" id="KW-0804">Transcription</keyword>
<dbReference type="HOGENOM" id="CLU_097806_3_2_0"/>
<dbReference type="InterPro" id="IPR051081">
    <property type="entry name" value="HTH_MetalResp_TranReg"/>
</dbReference>
<dbReference type="PANTHER" id="PTHR33154:SF32">
    <property type="entry name" value="TRANSCRIPTIONAL REGULATORY PROTEIN"/>
    <property type="match status" value="1"/>
</dbReference>
<dbReference type="eggNOG" id="COG0640">
    <property type="taxonomic scope" value="Bacteria"/>
</dbReference>
<dbReference type="CDD" id="cd00090">
    <property type="entry name" value="HTH_ARSR"/>
    <property type="match status" value="1"/>
</dbReference>
<proteinExistence type="predicted"/>
<dbReference type="EMBL" id="CP000360">
    <property type="protein sequence ID" value="ABF41533.1"/>
    <property type="molecule type" value="Genomic_DNA"/>
</dbReference>
<keyword evidence="2" id="KW-0238">DNA-binding</keyword>
<dbReference type="PROSITE" id="PS50987">
    <property type="entry name" value="HTH_ARSR_2"/>
    <property type="match status" value="1"/>
</dbReference>
<dbReference type="Gene3D" id="1.10.10.10">
    <property type="entry name" value="Winged helix-like DNA-binding domain superfamily/Winged helix DNA-binding domain"/>
    <property type="match status" value="1"/>
</dbReference>
<dbReference type="InterPro" id="IPR036388">
    <property type="entry name" value="WH-like_DNA-bd_sf"/>
</dbReference>
<evidence type="ECO:0000256" key="3">
    <source>
        <dbReference type="ARBA" id="ARBA00023163"/>
    </source>
</evidence>
<feature type="domain" description="HTH arsR-type" evidence="4">
    <location>
        <begin position="23"/>
        <end position="122"/>
    </location>
</feature>
<dbReference type="GO" id="GO:0003700">
    <property type="term" value="F:DNA-binding transcription factor activity"/>
    <property type="evidence" value="ECO:0007669"/>
    <property type="project" value="InterPro"/>
</dbReference>
<dbReference type="NCBIfam" id="NF033788">
    <property type="entry name" value="HTH_metalloreg"/>
    <property type="match status" value="1"/>
</dbReference>
<dbReference type="AlphaFoldDB" id="Q1INL7"/>
<dbReference type="InterPro" id="IPR011991">
    <property type="entry name" value="ArsR-like_HTH"/>
</dbReference>
<evidence type="ECO:0000256" key="2">
    <source>
        <dbReference type="ARBA" id="ARBA00023125"/>
    </source>
</evidence>
<evidence type="ECO:0000256" key="1">
    <source>
        <dbReference type="ARBA" id="ARBA00023015"/>
    </source>
</evidence>
<dbReference type="PANTHER" id="PTHR33154">
    <property type="entry name" value="TRANSCRIPTIONAL REGULATOR, ARSR FAMILY"/>
    <property type="match status" value="1"/>
</dbReference>
<name>Q1INL7_KORVE</name>
<dbReference type="Pfam" id="PF01022">
    <property type="entry name" value="HTH_5"/>
    <property type="match status" value="1"/>
</dbReference>
<dbReference type="InterPro" id="IPR018334">
    <property type="entry name" value="ArsR_HTH"/>
</dbReference>
<reference evidence="5 6" key="1">
    <citation type="journal article" date="2009" name="Appl. Environ. Microbiol.">
        <title>Three genomes from the phylum Acidobacteria provide insight into the lifestyles of these microorganisms in soils.</title>
        <authorList>
            <person name="Ward N.L."/>
            <person name="Challacombe J.F."/>
            <person name="Janssen P.H."/>
            <person name="Henrissat B."/>
            <person name="Coutinho P.M."/>
            <person name="Wu M."/>
            <person name="Xie G."/>
            <person name="Haft D.H."/>
            <person name="Sait M."/>
            <person name="Badger J."/>
            <person name="Barabote R.D."/>
            <person name="Bradley B."/>
            <person name="Brettin T.S."/>
            <person name="Brinkac L.M."/>
            <person name="Bruce D."/>
            <person name="Creasy T."/>
            <person name="Daugherty S.C."/>
            <person name="Davidsen T.M."/>
            <person name="DeBoy R.T."/>
            <person name="Detter J.C."/>
            <person name="Dodson R.J."/>
            <person name="Durkin A.S."/>
            <person name="Ganapathy A."/>
            <person name="Gwinn-Giglio M."/>
            <person name="Han C.S."/>
            <person name="Khouri H."/>
            <person name="Kiss H."/>
            <person name="Kothari S.P."/>
            <person name="Madupu R."/>
            <person name="Nelson K.E."/>
            <person name="Nelson W.C."/>
            <person name="Paulsen I."/>
            <person name="Penn K."/>
            <person name="Ren Q."/>
            <person name="Rosovitz M.J."/>
            <person name="Selengut J.D."/>
            <person name="Shrivastava S."/>
            <person name="Sullivan S.A."/>
            <person name="Tapia R."/>
            <person name="Thompson L.S."/>
            <person name="Watkins K.L."/>
            <person name="Yang Q."/>
            <person name="Yu C."/>
            <person name="Zafar N."/>
            <person name="Zhou L."/>
            <person name="Kuske C.R."/>
        </authorList>
    </citation>
    <scope>NUCLEOTIDE SEQUENCE [LARGE SCALE GENOMIC DNA]</scope>
    <source>
        <strain evidence="5 6">Ellin345</strain>
    </source>
</reference>
<sequence>MLRRAFLHAATQRSMAILMAMNTKNGNGHHLTEQLRAVADPTRRRILRMLGEKGHCSIGESTGLCARDIEAKIKLSQPTVSHHMKILADAGLITGQRRGQWTWYRRDETAVRQMTKKFREEL</sequence>
<dbReference type="EnsemblBacteria" id="ABF41533">
    <property type="protein sequence ID" value="ABF41533"/>
    <property type="gene ID" value="Acid345_2532"/>
</dbReference>
<dbReference type="InterPro" id="IPR036390">
    <property type="entry name" value="WH_DNA-bd_sf"/>
</dbReference>
<evidence type="ECO:0000313" key="5">
    <source>
        <dbReference type="EMBL" id="ABF41533.1"/>
    </source>
</evidence>
<dbReference type="Proteomes" id="UP000002432">
    <property type="component" value="Chromosome"/>
</dbReference>
<gene>
    <name evidence="5" type="ordered locus">Acid345_2532</name>
</gene>
<accession>Q1INL7</accession>
<organism evidence="5 6">
    <name type="scientific">Koribacter versatilis (strain Ellin345)</name>
    <dbReference type="NCBI Taxonomy" id="204669"/>
    <lineage>
        <taxon>Bacteria</taxon>
        <taxon>Pseudomonadati</taxon>
        <taxon>Acidobacteriota</taxon>
        <taxon>Terriglobia</taxon>
        <taxon>Terriglobales</taxon>
        <taxon>Candidatus Korobacteraceae</taxon>
        <taxon>Candidatus Korobacter</taxon>
    </lineage>
</organism>
<dbReference type="STRING" id="204669.Acid345_2532"/>
<keyword evidence="1" id="KW-0805">Transcription regulation</keyword>
<dbReference type="GO" id="GO:0003677">
    <property type="term" value="F:DNA binding"/>
    <property type="evidence" value="ECO:0007669"/>
    <property type="project" value="UniProtKB-KW"/>
</dbReference>
<dbReference type="PROSITE" id="PS00846">
    <property type="entry name" value="HTH_ARSR_1"/>
    <property type="match status" value="1"/>
</dbReference>
<evidence type="ECO:0000259" key="4">
    <source>
        <dbReference type="PROSITE" id="PS50987"/>
    </source>
</evidence>
<dbReference type="KEGG" id="aba:Acid345_2532"/>
<dbReference type="SUPFAM" id="SSF46785">
    <property type="entry name" value="Winged helix' DNA-binding domain"/>
    <property type="match status" value="1"/>
</dbReference>
<keyword evidence="6" id="KW-1185">Reference proteome</keyword>
<dbReference type="SMART" id="SM00418">
    <property type="entry name" value="HTH_ARSR"/>
    <property type="match status" value="1"/>
</dbReference>
<dbReference type="InterPro" id="IPR001845">
    <property type="entry name" value="HTH_ArsR_DNA-bd_dom"/>
</dbReference>
<evidence type="ECO:0000313" key="6">
    <source>
        <dbReference type="Proteomes" id="UP000002432"/>
    </source>
</evidence>
<protein>
    <submittedName>
        <fullName evidence="5">Transcriptional regulator, ArsR family</fullName>
    </submittedName>
</protein>